<keyword evidence="4" id="KW-0210">Decarboxylase</keyword>
<dbReference type="PANTHER" id="PTHR11609">
    <property type="entry name" value="PURINE BIOSYNTHESIS PROTEIN 6/7, PUR6/7"/>
    <property type="match status" value="1"/>
</dbReference>
<dbReference type="Gene3D" id="3.30.1490.20">
    <property type="entry name" value="ATP-grasp fold, A domain"/>
    <property type="match status" value="1"/>
</dbReference>
<dbReference type="eggNOG" id="COG0026">
    <property type="taxonomic scope" value="Bacteria"/>
</dbReference>
<dbReference type="HOGENOM" id="CLU_011534_0_2_3"/>
<feature type="domain" description="ATP-grasp" evidence="8">
    <location>
        <begin position="148"/>
        <end position="335"/>
    </location>
</feature>
<comment type="pathway">
    <text evidence="7">Purine metabolism; IMP biosynthesis via de novo pathway; 5-amino-1-(5-phospho-D-ribosyl)imidazole-4-carboxylate from 5-amino-1-(5-phospho-D-ribosyl)imidazole (N5-CAIR route): step 1/2.</text>
</comment>
<evidence type="ECO:0000313" key="10">
    <source>
        <dbReference type="Proteomes" id="UP000010478"/>
    </source>
</evidence>
<dbReference type="Proteomes" id="UP000010478">
    <property type="component" value="Chromosome"/>
</dbReference>
<dbReference type="PROSITE" id="PS50975">
    <property type="entry name" value="ATP_GRASP"/>
    <property type="match status" value="1"/>
</dbReference>
<dbReference type="InterPro" id="IPR013815">
    <property type="entry name" value="ATP_grasp_subdomain_1"/>
</dbReference>
<proteinExistence type="inferred from homology"/>
<dbReference type="HAMAP" id="MF_01928">
    <property type="entry name" value="PurK"/>
    <property type="match status" value="1"/>
</dbReference>
<keyword evidence="6 9" id="KW-0456">Lyase</keyword>
<dbReference type="InterPro" id="IPR011054">
    <property type="entry name" value="Rudment_hybrid_motif"/>
</dbReference>
<evidence type="ECO:0000259" key="8">
    <source>
        <dbReference type="PROSITE" id="PS50975"/>
    </source>
</evidence>
<sequence>MGNFTHMKSNQTAASSSANFQRVGVVGGGQLAWMMGDAARALGIELVVQTPNATDPAVSVAAGAVLAAVDDVLATAQLAAGCDVITFENEFVDLDGLRPLEEQGVLFQPSLSSLSPLLDKYVQRCYLQGLGLPTPRFWEWDCSADLPPELFKAVAIDFPAISVSDSLQSEEDSDAGSIDFPFVVKVRRHGYDGQGTFIVKDRGSFESIRAKLKGQSLLVEEFVPFDRELAVIAARSANGEIAIYPIVETQQQNQVCHLVIAPADISLEVKTEACAIARTLLNSLQAVGVFGIELFLTADNKLLVNEIAPRTHNSGHFTIDACETSQFEQHLRAVCQLPLGNSALKCAGAVMVNLLGYESAQSDYLAKRKQLAQISGAFVHWYGKKVSRPGRKLGHVTVVFDADLVAQGRSQALAIAQTVEYIWYAS</sequence>
<dbReference type="EMBL" id="CP003614">
    <property type="protein sequence ID" value="AFZ09394.1"/>
    <property type="molecule type" value="Genomic_DNA"/>
</dbReference>
<feature type="binding site" evidence="7">
    <location>
        <position position="120"/>
    </location>
    <ligand>
        <name>ATP</name>
        <dbReference type="ChEBI" id="CHEBI:30616"/>
    </ligand>
</feature>
<dbReference type="GO" id="GO:0046872">
    <property type="term" value="F:metal ion binding"/>
    <property type="evidence" value="ECO:0007669"/>
    <property type="project" value="InterPro"/>
</dbReference>
<dbReference type="InterPro" id="IPR011761">
    <property type="entry name" value="ATP-grasp"/>
</dbReference>
<organism evidence="9 10">
    <name type="scientific">Phormidium nigroviride PCC 7112</name>
    <dbReference type="NCBI Taxonomy" id="179408"/>
    <lineage>
        <taxon>Bacteria</taxon>
        <taxon>Bacillati</taxon>
        <taxon>Cyanobacteriota</taxon>
        <taxon>Cyanophyceae</taxon>
        <taxon>Oscillatoriophycideae</taxon>
        <taxon>Oscillatoriales</taxon>
        <taxon>Oscillatoriaceae</taxon>
        <taxon>Phormidium</taxon>
    </lineage>
</organism>
<dbReference type="Pfam" id="PF17769">
    <property type="entry name" value="PurK_C"/>
    <property type="match status" value="1"/>
</dbReference>
<comment type="catalytic activity">
    <reaction evidence="7">
        <text>5-amino-1-(5-phospho-beta-D-ribosyl)imidazole + hydrogencarbonate + ATP = 5-carboxyamino-1-(5-phospho-D-ribosyl)imidazole + ADP + phosphate + 2 H(+)</text>
        <dbReference type="Rhea" id="RHEA:19317"/>
        <dbReference type="ChEBI" id="CHEBI:15378"/>
        <dbReference type="ChEBI" id="CHEBI:17544"/>
        <dbReference type="ChEBI" id="CHEBI:30616"/>
        <dbReference type="ChEBI" id="CHEBI:43474"/>
        <dbReference type="ChEBI" id="CHEBI:58730"/>
        <dbReference type="ChEBI" id="CHEBI:137981"/>
        <dbReference type="ChEBI" id="CHEBI:456216"/>
        <dbReference type="EC" id="6.3.4.18"/>
    </reaction>
</comment>
<accession>K9VPA8</accession>
<feature type="binding site" evidence="7">
    <location>
        <position position="185"/>
    </location>
    <ligand>
        <name>ATP</name>
        <dbReference type="ChEBI" id="CHEBI:30616"/>
    </ligand>
</feature>
<keyword evidence="10" id="KW-1185">Reference proteome</keyword>
<dbReference type="InterPro" id="IPR005875">
    <property type="entry name" value="PurK"/>
</dbReference>
<dbReference type="EC" id="6.3.4.18" evidence="7"/>
<evidence type="ECO:0000256" key="6">
    <source>
        <dbReference type="ARBA" id="ARBA00023239"/>
    </source>
</evidence>
<evidence type="ECO:0000256" key="4">
    <source>
        <dbReference type="ARBA" id="ARBA00022793"/>
    </source>
</evidence>
<dbReference type="GO" id="GO:0005524">
    <property type="term" value="F:ATP binding"/>
    <property type="evidence" value="ECO:0007669"/>
    <property type="project" value="UniProtKB-UniRule"/>
</dbReference>
<dbReference type="PATRIC" id="fig|179408.3.peg.6417"/>
<dbReference type="UniPathway" id="UPA00074">
    <property type="reaction ID" value="UER00942"/>
</dbReference>
<feature type="binding site" evidence="7">
    <location>
        <begin position="305"/>
        <end position="306"/>
    </location>
    <ligand>
        <name>ATP</name>
        <dbReference type="ChEBI" id="CHEBI:30616"/>
    </ligand>
</feature>
<keyword evidence="2 7" id="KW-0547">Nucleotide-binding</keyword>
<dbReference type="KEGG" id="oni:Osc7112_5136"/>
<feature type="binding site" evidence="7">
    <location>
        <position position="228"/>
    </location>
    <ligand>
        <name>ATP</name>
        <dbReference type="ChEBI" id="CHEBI:30616"/>
    </ligand>
</feature>
<protein>
    <recommendedName>
        <fullName evidence="7">N5-carboxyaminoimidazole ribonucleotide synthase</fullName>
        <shortName evidence="7">N5-CAIR synthase</shortName>
        <ecNumber evidence="7">6.3.4.18</ecNumber>
    </recommendedName>
    <alternativeName>
        <fullName evidence="7">5-(carboxyamino)imidazole ribonucleotide synthetase</fullName>
    </alternativeName>
</protein>
<evidence type="ECO:0000256" key="2">
    <source>
        <dbReference type="ARBA" id="ARBA00022741"/>
    </source>
</evidence>
<evidence type="ECO:0000256" key="5">
    <source>
        <dbReference type="ARBA" id="ARBA00022840"/>
    </source>
</evidence>
<dbReference type="AlphaFoldDB" id="K9VPA8"/>
<dbReference type="SUPFAM" id="SSF56059">
    <property type="entry name" value="Glutathione synthetase ATP-binding domain-like"/>
    <property type="match status" value="1"/>
</dbReference>
<evidence type="ECO:0000256" key="7">
    <source>
        <dbReference type="HAMAP-Rule" id="MF_01928"/>
    </source>
</evidence>
<dbReference type="FunFam" id="3.30.470.20:FF:000037">
    <property type="entry name" value="Phosphoribosylaminoimidazole carboxylase, chloroplastic"/>
    <property type="match status" value="1"/>
</dbReference>
<keyword evidence="3 7" id="KW-0658">Purine biosynthesis</keyword>
<comment type="function">
    <text evidence="7">Catalyzes the ATP-dependent conversion of 5-aminoimidazole ribonucleotide (AIR) and HCO(3)(-) to N5-carboxyaminoimidazole ribonucleotide (N5-CAIR).</text>
</comment>
<dbReference type="GO" id="GO:0005829">
    <property type="term" value="C:cytosol"/>
    <property type="evidence" value="ECO:0007669"/>
    <property type="project" value="TreeGrafter"/>
</dbReference>
<dbReference type="InterPro" id="IPR016185">
    <property type="entry name" value="PreATP-grasp_dom_sf"/>
</dbReference>
<dbReference type="Gene3D" id="3.30.470.20">
    <property type="entry name" value="ATP-grasp fold, B domain"/>
    <property type="match status" value="1"/>
</dbReference>
<keyword evidence="5 7" id="KW-0067">ATP-binding</keyword>
<reference evidence="9 10" key="1">
    <citation type="submission" date="2012-05" db="EMBL/GenBank/DDBJ databases">
        <title>Finished chromosome of genome of Oscillatoria sp. PCC 7112.</title>
        <authorList>
            <consortium name="US DOE Joint Genome Institute"/>
            <person name="Gugger M."/>
            <person name="Coursin T."/>
            <person name="Rippka R."/>
            <person name="Tandeau De Marsac N."/>
            <person name="Huntemann M."/>
            <person name="Wei C.-L."/>
            <person name="Han J."/>
            <person name="Detter J.C."/>
            <person name="Han C."/>
            <person name="Tapia R."/>
            <person name="Davenport K."/>
            <person name="Daligault H."/>
            <person name="Erkkila T."/>
            <person name="Gu W."/>
            <person name="Munk A.C.C."/>
            <person name="Teshima H."/>
            <person name="Xu Y."/>
            <person name="Chain P."/>
            <person name="Chen A."/>
            <person name="Krypides N."/>
            <person name="Mavromatis K."/>
            <person name="Markowitz V."/>
            <person name="Szeto E."/>
            <person name="Ivanova N."/>
            <person name="Mikhailova N."/>
            <person name="Ovchinnikova G."/>
            <person name="Pagani I."/>
            <person name="Pati A."/>
            <person name="Goodwin L."/>
            <person name="Peters L."/>
            <person name="Pitluck S."/>
            <person name="Woyke T."/>
            <person name="Kerfeld C."/>
        </authorList>
    </citation>
    <scope>NUCLEOTIDE SEQUENCE [LARGE SCALE GENOMIC DNA]</scope>
    <source>
        <strain evidence="9 10">PCC 7112</strain>
    </source>
</reference>
<dbReference type="InterPro" id="IPR003135">
    <property type="entry name" value="ATP-grasp_carboxylate-amine"/>
</dbReference>
<dbReference type="GO" id="GO:0004638">
    <property type="term" value="F:phosphoribosylaminoimidazole carboxylase activity"/>
    <property type="evidence" value="ECO:0007669"/>
    <property type="project" value="InterPro"/>
</dbReference>
<comment type="similarity">
    <text evidence="7">Belongs to the PurK/PurT family.</text>
</comment>
<feature type="binding site" evidence="7">
    <location>
        <begin position="220"/>
        <end position="223"/>
    </location>
    <ligand>
        <name>ATP</name>
        <dbReference type="ChEBI" id="CHEBI:30616"/>
    </ligand>
</feature>
<dbReference type="InterPro" id="IPR054350">
    <property type="entry name" value="PurT/PurK_preATP-grasp"/>
</dbReference>
<gene>
    <name evidence="7" type="primary">purK</name>
    <name evidence="9" type="ORF">Osc7112_5136</name>
</gene>
<dbReference type="SUPFAM" id="SSF51246">
    <property type="entry name" value="Rudiment single hybrid motif"/>
    <property type="match status" value="1"/>
</dbReference>
<name>K9VPA8_9CYAN</name>
<evidence type="ECO:0000256" key="1">
    <source>
        <dbReference type="ARBA" id="ARBA00022598"/>
    </source>
</evidence>
<evidence type="ECO:0000313" key="9">
    <source>
        <dbReference type="EMBL" id="AFZ09394.1"/>
    </source>
</evidence>
<keyword evidence="1 7" id="KW-0436">Ligase</keyword>
<dbReference type="SUPFAM" id="SSF52440">
    <property type="entry name" value="PreATP-grasp domain"/>
    <property type="match status" value="1"/>
</dbReference>
<dbReference type="Pfam" id="PF22660">
    <property type="entry name" value="RS_preATP-grasp-like"/>
    <property type="match status" value="1"/>
</dbReference>
<evidence type="ECO:0000256" key="3">
    <source>
        <dbReference type="ARBA" id="ARBA00022755"/>
    </source>
</evidence>
<comment type="subunit">
    <text evidence="7">Homodimer.</text>
</comment>
<dbReference type="GO" id="GO:0034028">
    <property type="term" value="F:5-(carboxyamino)imidazole ribonucleotide synthase activity"/>
    <property type="evidence" value="ECO:0007669"/>
    <property type="project" value="UniProtKB-UniRule"/>
</dbReference>
<dbReference type="PANTHER" id="PTHR11609:SF5">
    <property type="entry name" value="PHOSPHORIBOSYLAMINOIMIDAZOLE CARBOXYLASE"/>
    <property type="match status" value="1"/>
</dbReference>
<dbReference type="InterPro" id="IPR040686">
    <property type="entry name" value="PurK_C"/>
</dbReference>
<dbReference type="Pfam" id="PF02222">
    <property type="entry name" value="ATP-grasp"/>
    <property type="match status" value="1"/>
</dbReference>
<comment type="caution">
    <text evidence="7">Lacks conserved residue(s) required for the propagation of feature annotation.</text>
</comment>
<dbReference type="Gene3D" id="3.40.50.20">
    <property type="match status" value="1"/>
</dbReference>
<dbReference type="GO" id="GO:0006189">
    <property type="term" value="P:'de novo' IMP biosynthetic process"/>
    <property type="evidence" value="ECO:0007669"/>
    <property type="project" value="UniProtKB-UniRule"/>
</dbReference>
<dbReference type="STRING" id="179408.Osc7112_5136"/>
<dbReference type="NCBIfam" id="NF004679">
    <property type="entry name" value="PRK06019.1-5"/>
    <property type="match status" value="1"/>
</dbReference>